<organism evidence="9 10">
    <name type="scientific">Lentithecium fluviatile CBS 122367</name>
    <dbReference type="NCBI Taxonomy" id="1168545"/>
    <lineage>
        <taxon>Eukaryota</taxon>
        <taxon>Fungi</taxon>
        <taxon>Dikarya</taxon>
        <taxon>Ascomycota</taxon>
        <taxon>Pezizomycotina</taxon>
        <taxon>Dothideomycetes</taxon>
        <taxon>Pleosporomycetidae</taxon>
        <taxon>Pleosporales</taxon>
        <taxon>Massarineae</taxon>
        <taxon>Lentitheciaceae</taxon>
        <taxon>Lentithecium</taxon>
    </lineage>
</organism>
<evidence type="ECO:0000256" key="5">
    <source>
        <dbReference type="ARBA" id="ARBA00023004"/>
    </source>
</evidence>
<dbReference type="InterPro" id="IPR047146">
    <property type="entry name" value="Cyt_P450_E_CYP52_fungi"/>
</dbReference>
<evidence type="ECO:0000313" key="9">
    <source>
        <dbReference type="EMBL" id="KAF2676477.1"/>
    </source>
</evidence>
<keyword evidence="7 8" id="KW-0349">Heme</keyword>
<accession>A0A6G1IE14</accession>
<comment type="cofactor">
    <cofactor evidence="1 7">
        <name>heme</name>
        <dbReference type="ChEBI" id="CHEBI:30413"/>
    </cofactor>
</comment>
<protein>
    <submittedName>
        <fullName evidence="9">Cytochrome P450</fullName>
    </submittedName>
</protein>
<dbReference type="InterPro" id="IPR002401">
    <property type="entry name" value="Cyt_P450_E_grp-I"/>
</dbReference>
<evidence type="ECO:0000256" key="7">
    <source>
        <dbReference type="PIRSR" id="PIRSR602401-1"/>
    </source>
</evidence>
<evidence type="ECO:0000256" key="6">
    <source>
        <dbReference type="ARBA" id="ARBA00023033"/>
    </source>
</evidence>
<evidence type="ECO:0000256" key="4">
    <source>
        <dbReference type="ARBA" id="ARBA00023002"/>
    </source>
</evidence>
<dbReference type="PANTHER" id="PTHR24287:SF5">
    <property type="entry name" value="P450, PUTATIVE (EUROFUNG)-RELATED"/>
    <property type="match status" value="1"/>
</dbReference>
<proteinExistence type="inferred from homology"/>
<comment type="similarity">
    <text evidence="2 8">Belongs to the cytochrome P450 family.</text>
</comment>
<keyword evidence="10" id="KW-1185">Reference proteome</keyword>
<dbReference type="GO" id="GO:0004497">
    <property type="term" value="F:monooxygenase activity"/>
    <property type="evidence" value="ECO:0007669"/>
    <property type="project" value="UniProtKB-KW"/>
</dbReference>
<evidence type="ECO:0000256" key="2">
    <source>
        <dbReference type="ARBA" id="ARBA00010617"/>
    </source>
</evidence>
<name>A0A6G1IE14_9PLEO</name>
<dbReference type="GO" id="GO:0016705">
    <property type="term" value="F:oxidoreductase activity, acting on paired donors, with incorporation or reduction of molecular oxygen"/>
    <property type="evidence" value="ECO:0007669"/>
    <property type="project" value="InterPro"/>
</dbReference>
<dbReference type="InterPro" id="IPR001128">
    <property type="entry name" value="Cyt_P450"/>
</dbReference>
<evidence type="ECO:0000313" key="10">
    <source>
        <dbReference type="Proteomes" id="UP000799291"/>
    </source>
</evidence>
<keyword evidence="4 8" id="KW-0560">Oxidoreductase</keyword>
<reference evidence="9" key="1">
    <citation type="journal article" date="2020" name="Stud. Mycol.">
        <title>101 Dothideomycetes genomes: a test case for predicting lifestyles and emergence of pathogens.</title>
        <authorList>
            <person name="Haridas S."/>
            <person name="Albert R."/>
            <person name="Binder M."/>
            <person name="Bloem J."/>
            <person name="Labutti K."/>
            <person name="Salamov A."/>
            <person name="Andreopoulos B."/>
            <person name="Baker S."/>
            <person name="Barry K."/>
            <person name="Bills G."/>
            <person name="Bluhm B."/>
            <person name="Cannon C."/>
            <person name="Castanera R."/>
            <person name="Culley D."/>
            <person name="Daum C."/>
            <person name="Ezra D."/>
            <person name="Gonzalez J."/>
            <person name="Henrissat B."/>
            <person name="Kuo A."/>
            <person name="Liang C."/>
            <person name="Lipzen A."/>
            <person name="Lutzoni F."/>
            <person name="Magnuson J."/>
            <person name="Mondo S."/>
            <person name="Nolan M."/>
            <person name="Ohm R."/>
            <person name="Pangilinan J."/>
            <person name="Park H.-J."/>
            <person name="Ramirez L."/>
            <person name="Alfaro M."/>
            <person name="Sun H."/>
            <person name="Tritt A."/>
            <person name="Yoshinaga Y."/>
            <person name="Zwiers L.-H."/>
            <person name="Turgeon B."/>
            <person name="Goodwin S."/>
            <person name="Spatafora J."/>
            <person name="Crous P."/>
            <person name="Grigoriev I."/>
        </authorList>
    </citation>
    <scope>NUCLEOTIDE SEQUENCE</scope>
    <source>
        <strain evidence="9">CBS 122367</strain>
    </source>
</reference>
<dbReference type="Proteomes" id="UP000799291">
    <property type="component" value="Unassembled WGS sequence"/>
</dbReference>
<dbReference type="AlphaFoldDB" id="A0A6G1IE14"/>
<evidence type="ECO:0000256" key="1">
    <source>
        <dbReference type="ARBA" id="ARBA00001971"/>
    </source>
</evidence>
<gene>
    <name evidence="9" type="ORF">K458DRAFT_447488</name>
</gene>
<dbReference type="PRINTS" id="PR00463">
    <property type="entry name" value="EP450I"/>
</dbReference>
<dbReference type="GO" id="GO:0020037">
    <property type="term" value="F:heme binding"/>
    <property type="evidence" value="ECO:0007669"/>
    <property type="project" value="InterPro"/>
</dbReference>
<evidence type="ECO:0000256" key="8">
    <source>
        <dbReference type="RuleBase" id="RU000461"/>
    </source>
</evidence>
<evidence type="ECO:0000256" key="3">
    <source>
        <dbReference type="ARBA" id="ARBA00022723"/>
    </source>
</evidence>
<dbReference type="InterPro" id="IPR017972">
    <property type="entry name" value="Cyt_P450_CS"/>
</dbReference>
<dbReference type="OrthoDB" id="1470350at2759"/>
<keyword evidence="5 7" id="KW-0408">Iron</keyword>
<dbReference type="PROSITE" id="PS00086">
    <property type="entry name" value="CYTOCHROME_P450"/>
    <property type="match status" value="1"/>
</dbReference>
<dbReference type="PANTHER" id="PTHR24287">
    <property type="entry name" value="P450, PUTATIVE (EUROFUNG)-RELATED"/>
    <property type="match status" value="1"/>
</dbReference>
<dbReference type="SUPFAM" id="SSF48264">
    <property type="entry name" value="Cytochrome P450"/>
    <property type="match status" value="1"/>
</dbReference>
<dbReference type="EMBL" id="MU005634">
    <property type="protein sequence ID" value="KAF2676477.1"/>
    <property type="molecule type" value="Genomic_DNA"/>
</dbReference>
<sequence>MGLLSSWRGLACLVISTILGRWFYSSRVKQERYAKLQAGPPTVLSSWSFGLNFVVSMFRAILKHKFVDWTQDLLNNNHHTLELHMLGANLLLTDDPENIKAVQDSQFTEVAKSKEQHEIFKHILGDAIFALNGEDWKKESAVLRPHMSRVRQSDFEVTERHMKTAFDILAIPGRDAFDTIDRFVLDVVTEVFCGESTNSLTSNQQPFRDAMDKLLKIASFRQLLGCVRKAGLYLRDDWIAPAATKFIDRYLDTFADHAYARKANPDHPKDLTLIDDMIKMGKSRADVKNAVCATLLAGKDPTTTTLAWAYYEIAKHPEVFAKMKAEVNEHLGADQIPTLQDFHKMKYIRMVIKETLRVHHPLGYNARVPIKDMTLPRGGGPDGSSPVAVLKETQIFYSLLTLQLRDDLGVEDVNAWKPDRWETWRPGNKWEYIPFNYGPRICIGQVFGNFQMEYFLVRLCQEFESITLLPDSKPQEGLVRLELNTKTAHPILTKSVRVARK</sequence>
<feature type="binding site" description="axial binding residue" evidence="7">
    <location>
        <position position="442"/>
    </location>
    <ligand>
        <name>heme</name>
        <dbReference type="ChEBI" id="CHEBI:30413"/>
    </ligand>
    <ligandPart>
        <name>Fe</name>
        <dbReference type="ChEBI" id="CHEBI:18248"/>
    </ligandPart>
</feature>
<dbReference type="InterPro" id="IPR036396">
    <property type="entry name" value="Cyt_P450_sf"/>
</dbReference>
<dbReference type="PRINTS" id="PR00385">
    <property type="entry name" value="P450"/>
</dbReference>
<keyword evidence="6 8" id="KW-0503">Monooxygenase</keyword>
<dbReference type="Gene3D" id="1.10.630.10">
    <property type="entry name" value="Cytochrome P450"/>
    <property type="match status" value="1"/>
</dbReference>
<keyword evidence="3 7" id="KW-0479">Metal-binding</keyword>
<dbReference type="GO" id="GO:0005506">
    <property type="term" value="F:iron ion binding"/>
    <property type="evidence" value="ECO:0007669"/>
    <property type="project" value="InterPro"/>
</dbReference>
<dbReference type="Pfam" id="PF00067">
    <property type="entry name" value="p450"/>
    <property type="match status" value="1"/>
</dbReference>